<dbReference type="PANTHER" id="PTHR31001">
    <property type="entry name" value="UNCHARACTERIZED TRANSCRIPTIONAL REGULATORY PROTEIN"/>
    <property type="match status" value="1"/>
</dbReference>
<dbReference type="AlphaFoldDB" id="A0A8K0XSU5"/>
<dbReference type="SMART" id="SM00066">
    <property type="entry name" value="GAL4"/>
    <property type="match status" value="1"/>
</dbReference>
<sequence>MNPESSPGSGSGSRAESPTPPSTSGGSGQPRKGGLSCAECRRSKLKCDRKVPCQACVRRGCPAICPDGTLMATKGNKVLQARAEKLGEQVKTMTSRIAELEQQIAEAQRNLRLASSTATGASRVLESNSREPDAPNEQMSNLVDAIGSLAINIHTEGGTKYYGSTSSSEYLTTLLPGDGTENVIERLRDPKYLGLPDQILQLVYAFPLGMRDCPYSKSIFLPFFPDRDRASALVDIYYRLDAWQFQPLLCREIDDIVVSIYDSGYPIIEHIHPHKLSVFFSLMALGAAFSPEPVSMEREQYHALACAMISLEPITRGVTCSTVQAFFLIVRFLYSTVRTAGEDCWILFGMCVRVSQMMGLQYDGVAWGLEREEIQRRRTLFWEVYTWNCWNAFVMGRPPSIYLEDTDCKFPNHGHCSDSEVKELDFHAWKYRYTAACLPWTLKHAFSPGSVSYDALMELDCKIRTFPIPSRLKVSLEGEDGHQWSADSRLAMQQCNTVFMKETNLLYLHRSFFAVAVRDNSLSPLDHMYGPSVIATYRSALRMCVALRGLYLVHPDALARYWYFWSCIFSSCLVLAALVYGSPGCSFAQEALMELNSAAAFYEEGSAACRPPRSTYALAKFKRRAREAFTAYHAPKSSHPTSEPSADECWGLQLGHSDQQLEILGGVHGVVNHSTSRHTQSSVRSDASLSPDTSMHDTFSTTGPATSYERLREPEAVPPAAGGVGGQLPMQYHDTSMHILQGISPLQPVHSASFQMPHMPMVDPPMNQMDPMAYYNYGFGGASSSSPAQQQPVISDASSTTNNRQHIWKSFIQGLMED</sequence>
<evidence type="ECO:0000259" key="6">
    <source>
        <dbReference type="PROSITE" id="PS50048"/>
    </source>
</evidence>
<proteinExistence type="predicted"/>
<feature type="region of interest" description="Disordered" evidence="5">
    <location>
        <begin position="1"/>
        <end position="35"/>
    </location>
</feature>
<dbReference type="InterPro" id="IPR001138">
    <property type="entry name" value="Zn2Cys6_DnaBD"/>
</dbReference>
<name>A0A8K0XSU5_9AGAR</name>
<evidence type="ECO:0000313" key="7">
    <source>
        <dbReference type="EMBL" id="KAH8104133.1"/>
    </source>
</evidence>
<evidence type="ECO:0000256" key="2">
    <source>
        <dbReference type="ARBA" id="ARBA00022723"/>
    </source>
</evidence>
<evidence type="ECO:0000313" key="8">
    <source>
        <dbReference type="Proteomes" id="UP000813824"/>
    </source>
</evidence>
<dbReference type="CDD" id="cd00067">
    <property type="entry name" value="GAL4"/>
    <property type="match status" value="1"/>
</dbReference>
<keyword evidence="4" id="KW-0175">Coiled coil</keyword>
<keyword evidence="2" id="KW-0479">Metal-binding</keyword>
<protein>
    <submittedName>
        <fullName evidence="7">Fungal-specific transcription factor domain-containing protein</fullName>
    </submittedName>
</protein>
<dbReference type="GO" id="GO:0000981">
    <property type="term" value="F:DNA-binding transcription factor activity, RNA polymerase II-specific"/>
    <property type="evidence" value="ECO:0007669"/>
    <property type="project" value="InterPro"/>
</dbReference>
<dbReference type="InterPro" id="IPR050613">
    <property type="entry name" value="Sec_Metabolite_Reg"/>
</dbReference>
<feature type="compositionally biased region" description="Low complexity" evidence="5">
    <location>
        <begin position="1"/>
        <end position="17"/>
    </location>
</feature>
<dbReference type="EMBL" id="JAEVFJ010000006">
    <property type="protein sequence ID" value="KAH8104133.1"/>
    <property type="molecule type" value="Genomic_DNA"/>
</dbReference>
<dbReference type="PROSITE" id="PS00463">
    <property type="entry name" value="ZN2_CY6_FUNGAL_1"/>
    <property type="match status" value="1"/>
</dbReference>
<dbReference type="Pfam" id="PF04082">
    <property type="entry name" value="Fungal_trans"/>
    <property type="match status" value="1"/>
</dbReference>
<evidence type="ECO:0000256" key="3">
    <source>
        <dbReference type="ARBA" id="ARBA00023242"/>
    </source>
</evidence>
<feature type="region of interest" description="Disordered" evidence="5">
    <location>
        <begin position="117"/>
        <end position="136"/>
    </location>
</feature>
<evidence type="ECO:0000256" key="4">
    <source>
        <dbReference type="SAM" id="Coils"/>
    </source>
</evidence>
<feature type="domain" description="Zn(2)-C6 fungal-type" evidence="6">
    <location>
        <begin position="36"/>
        <end position="65"/>
    </location>
</feature>
<feature type="compositionally biased region" description="Polar residues" evidence="5">
    <location>
        <begin position="674"/>
        <end position="705"/>
    </location>
</feature>
<evidence type="ECO:0000256" key="1">
    <source>
        <dbReference type="ARBA" id="ARBA00004123"/>
    </source>
</evidence>
<evidence type="ECO:0000256" key="5">
    <source>
        <dbReference type="SAM" id="MobiDB-lite"/>
    </source>
</evidence>
<dbReference type="Gene3D" id="4.10.240.10">
    <property type="entry name" value="Zn(2)-C6 fungal-type DNA-binding domain"/>
    <property type="match status" value="1"/>
</dbReference>
<dbReference type="GO" id="GO:0008270">
    <property type="term" value="F:zinc ion binding"/>
    <property type="evidence" value="ECO:0007669"/>
    <property type="project" value="InterPro"/>
</dbReference>
<dbReference type="InterPro" id="IPR036864">
    <property type="entry name" value="Zn2-C6_fun-type_DNA-bd_sf"/>
</dbReference>
<comment type="subcellular location">
    <subcellularLocation>
        <location evidence="1">Nucleus</location>
    </subcellularLocation>
</comment>
<gene>
    <name evidence="7" type="ORF">BXZ70DRAFT_924701</name>
</gene>
<dbReference type="Proteomes" id="UP000813824">
    <property type="component" value="Unassembled WGS sequence"/>
</dbReference>
<dbReference type="GO" id="GO:0005634">
    <property type="term" value="C:nucleus"/>
    <property type="evidence" value="ECO:0007669"/>
    <property type="project" value="UniProtKB-SubCell"/>
</dbReference>
<dbReference type="GO" id="GO:0003677">
    <property type="term" value="F:DNA binding"/>
    <property type="evidence" value="ECO:0007669"/>
    <property type="project" value="InterPro"/>
</dbReference>
<accession>A0A8K0XSU5</accession>
<dbReference type="SMART" id="SM00906">
    <property type="entry name" value="Fungal_trans"/>
    <property type="match status" value="1"/>
</dbReference>
<reference evidence="7" key="1">
    <citation type="journal article" date="2021" name="New Phytol.">
        <title>Evolutionary innovations through gain and loss of genes in the ectomycorrhizal Boletales.</title>
        <authorList>
            <person name="Wu G."/>
            <person name="Miyauchi S."/>
            <person name="Morin E."/>
            <person name="Kuo A."/>
            <person name="Drula E."/>
            <person name="Varga T."/>
            <person name="Kohler A."/>
            <person name="Feng B."/>
            <person name="Cao Y."/>
            <person name="Lipzen A."/>
            <person name="Daum C."/>
            <person name="Hundley H."/>
            <person name="Pangilinan J."/>
            <person name="Johnson J."/>
            <person name="Barry K."/>
            <person name="LaButti K."/>
            <person name="Ng V."/>
            <person name="Ahrendt S."/>
            <person name="Min B."/>
            <person name="Choi I.G."/>
            <person name="Park H."/>
            <person name="Plett J.M."/>
            <person name="Magnuson J."/>
            <person name="Spatafora J.W."/>
            <person name="Nagy L.G."/>
            <person name="Henrissat B."/>
            <person name="Grigoriev I.V."/>
            <person name="Yang Z.L."/>
            <person name="Xu J."/>
            <person name="Martin F.M."/>
        </authorList>
    </citation>
    <scope>NUCLEOTIDE SEQUENCE</scope>
    <source>
        <strain evidence="7">KKN 215</strain>
    </source>
</reference>
<dbReference type="PROSITE" id="PS50048">
    <property type="entry name" value="ZN2_CY6_FUNGAL_2"/>
    <property type="match status" value="1"/>
</dbReference>
<dbReference type="OrthoDB" id="424974at2759"/>
<comment type="caution">
    <text evidence="7">The sequence shown here is derived from an EMBL/GenBank/DDBJ whole genome shotgun (WGS) entry which is preliminary data.</text>
</comment>
<feature type="coiled-coil region" evidence="4">
    <location>
        <begin position="76"/>
        <end position="117"/>
    </location>
</feature>
<keyword evidence="8" id="KW-1185">Reference proteome</keyword>
<dbReference type="PANTHER" id="PTHR31001:SF56">
    <property type="entry name" value="ZN(2)-C6 FUNGAL-TYPE DOMAIN-CONTAINING PROTEIN"/>
    <property type="match status" value="1"/>
</dbReference>
<dbReference type="CDD" id="cd12148">
    <property type="entry name" value="fungal_TF_MHR"/>
    <property type="match status" value="1"/>
</dbReference>
<feature type="region of interest" description="Disordered" evidence="5">
    <location>
        <begin position="674"/>
        <end position="710"/>
    </location>
</feature>
<keyword evidence="3" id="KW-0539">Nucleus</keyword>
<dbReference type="InterPro" id="IPR007219">
    <property type="entry name" value="XnlR_reg_dom"/>
</dbReference>
<organism evidence="7 8">
    <name type="scientific">Cristinia sonorae</name>
    <dbReference type="NCBI Taxonomy" id="1940300"/>
    <lineage>
        <taxon>Eukaryota</taxon>
        <taxon>Fungi</taxon>
        <taxon>Dikarya</taxon>
        <taxon>Basidiomycota</taxon>
        <taxon>Agaricomycotina</taxon>
        <taxon>Agaricomycetes</taxon>
        <taxon>Agaricomycetidae</taxon>
        <taxon>Agaricales</taxon>
        <taxon>Pleurotineae</taxon>
        <taxon>Stephanosporaceae</taxon>
        <taxon>Cristinia</taxon>
    </lineage>
</organism>
<dbReference type="SUPFAM" id="SSF57701">
    <property type="entry name" value="Zn2/Cys6 DNA-binding domain"/>
    <property type="match status" value="1"/>
</dbReference>
<dbReference type="GO" id="GO:0006351">
    <property type="term" value="P:DNA-templated transcription"/>
    <property type="evidence" value="ECO:0007669"/>
    <property type="project" value="InterPro"/>
</dbReference>